<evidence type="ECO:0000256" key="1">
    <source>
        <dbReference type="ARBA" id="ARBA00001929"/>
    </source>
</evidence>
<dbReference type="PRINTS" id="PR00397">
    <property type="entry name" value="SIROHAEM"/>
</dbReference>
<evidence type="ECO:0000256" key="6">
    <source>
        <dbReference type="ARBA" id="ARBA00022723"/>
    </source>
</evidence>
<reference evidence="13" key="1">
    <citation type="journal article" date="2021" name="Syst. Appl. Microbiol.">
        <title>Roseomonas hellenica sp. nov., isolated from roots of wild-growing Alkanna tinctoria.</title>
        <authorList>
            <person name="Rat A."/>
            <person name="Naranjo H.D."/>
            <person name="Lebbe L."/>
            <person name="Cnockaert M."/>
            <person name="Krigas N."/>
            <person name="Grigoriadou K."/>
            <person name="Maloupa E."/>
            <person name="Willems A."/>
        </authorList>
    </citation>
    <scope>NUCLEOTIDE SEQUENCE [LARGE SCALE GENOMIC DNA]</scope>
    <source>
        <strain evidence="13">LMG 31523</strain>
    </source>
</reference>
<dbReference type="InterPro" id="IPR006067">
    <property type="entry name" value="NO2/SO3_Rdtase_4Fe4S_dom"/>
</dbReference>
<accession>A0ABS5F596</accession>
<evidence type="ECO:0000256" key="9">
    <source>
        <dbReference type="ARBA" id="ARBA00023014"/>
    </source>
</evidence>
<evidence type="ECO:0000259" key="10">
    <source>
        <dbReference type="Pfam" id="PF01077"/>
    </source>
</evidence>
<evidence type="ECO:0000256" key="2">
    <source>
        <dbReference type="ARBA" id="ARBA00001966"/>
    </source>
</evidence>
<feature type="domain" description="Nitrite/Sulfite reductase ferredoxin-like" evidence="11">
    <location>
        <begin position="345"/>
        <end position="409"/>
    </location>
</feature>
<dbReference type="InterPro" id="IPR006066">
    <property type="entry name" value="NO2/SO3_Rdtase_FeS/sirohaem_BS"/>
</dbReference>
<comment type="cofactor">
    <cofactor evidence="1">
        <name>siroheme</name>
        <dbReference type="ChEBI" id="CHEBI:60052"/>
    </cofactor>
</comment>
<name>A0ABS5F596_9PROT</name>
<keyword evidence="4" id="KW-0004">4Fe-4S</keyword>
<dbReference type="Gene3D" id="3.90.480.10">
    <property type="entry name" value="Sulfite Reductase Hemoprotein,Domain 2"/>
    <property type="match status" value="1"/>
</dbReference>
<evidence type="ECO:0000256" key="4">
    <source>
        <dbReference type="ARBA" id="ARBA00022485"/>
    </source>
</evidence>
<sequence length="565" mass="60368">MPDGTTVKPPSGAEAIKRGSLGLRGTIAEEIGADDVRGGLSEASYTLLKFHGTYEQFDRDTATERKQRGEDKDWSFMVRVRAPAGRLTAAQFLALDALADTHADGTLRLTSRQGVQFHGVIRENLKGTIAAINETLLTTLAACGDVVRNVITSPAPRRDALHARLEAEAFRLSSALLPRTRAHHQLFLGEEGDEAAAVDEPLYGPTYLPRKFKIALVHPADNTPDVLANDLGFIAVTEGEALTGWILTIGGGMGMTHNKPATYPRLADPIALIGPDEVLEVAEAVVRLSRDHGDRSDRKHARLKYVVAEKGVAWVRERLEADLGRPLAPAPALPKLAVPELLGWHEQGDGRLWLGLPIASGRIAGRLREGLREVVRRFAPNPIATPQQDLILSDIAAADRPAIEAILRDHGAVFAEELTPLARWSLACVALPTCGQSLAEGERVHHPILADVQAALARHGLLGERISLRLTGCPNGCARPYAGDIGVVGRAPGLYTLFVGGDFAGTRLSFPLADKVKQEAVGATLDPVLAAYAAQRVAGEGFGDFCSRIGADAVRGLLVGETKAA</sequence>
<dbReference type="Proteomes" id="UP001196870">
    <property type="component" value="Unassembled WGS sequence"/>
</dbReference>
<dbReference type="PANTHER" id="PTHR11493:SF47">
    <property type="entry name" value="SULFITE REDUCTASE [NADPH] SUBUNIT BETA"/>
    <property type="match status" value="1"/>
</dbReference>
<feature type="domain" description="Nitrite/Sulfite reductase ferredoxin-like" evidence="11">
    <location>
        <begin position="75"/>
        <end position="134"/>
    </location>
</feature>
<keyword evidence="8" id="KW-0408">Iron</keyword>
<keyword evidence="13" id="KW-1185">Reference proteome</keyword>
<evidence type="ECO:0000256" key="3">
    <source>
        <dbReference type="ARBA" id="ARBA00010429"/>
    </source>
</evidence>
<keyword evidence="5" id="KW-0349">Heme</keyword>
<organism evidence="12 13">
    <name type="scientific">Plastoroseomonas hellenica</name>
    <dbReference type="NCBI Taxonomy" id="2687306"/>
    <lineage>
        <taxon>Bacteria</taxon>
        <taxon>Pseudomonadati</taxon>
        <taxon>Pseudomonadota</taxon>
        <taxon>Alphaproteobacteria</taxon>
        <taxon>Acetobacterales</taxon>
        <taxon>Acetobacteraceae</taxon>
        <taxon>Plastoroseomonas</taxon>
    </lineage>
</organism>
<evidence type="ECO:0000259" key="11">
    <source>
        <dbReference type="Pfam" id="PF03460"/>
    </source>
</evidence>
<dbReference type="PROSITE" id="PS00365">
    <property type="entry name" value="NIR_SIR"/>
    <property type="match status" value="1"/>
</dbReference>
<proteinExistence type="inferred from homology"/>
<dbReference type="InterPro" id="IPR036136">
    <property type="entry name" value="Nit/Sulf_reduc_fer-like_dom_sf"/>
</dbReference>
<keyword evidence="6" id="KW-0479">Metal-binding</keyword>
<protein>
    <submittedName>
        <fullName evidence="12">NADPH-dependent assimilatory sulfite reductase hemoprotein subunit</fullName>
    </submittedName>
</protein>
<comment type="caution">
    <text evidence="12">The sequence shown here is derived from an EMBL/GenBank/DDBJ whole genome shotgun (WGS) entry which is preliminary data.</text>
</comment>
<dbReference type="PANTHER" id="PTHR11493">
    <property type="entry name" value="SULFITE REDUCTASE [NADPH] SUBUNIT BETA-RELATED"/>
    <property type="match status" value="1"/>
</dbReference>
<dbReference type="NCBIfam" id="NF010029">
    <property type="entry name" value="PRK13504.1"/>
    <property type="match status" value="1"/>
</dbReference>
<dbReference type="InterPro" id="IPR005117">
    <property type="entry name" value="NiRdtase/SiRdtase_haem-b_fer"/>
</dbReference>
<dbReference type="SUPFAM" id="SSF55124">
    <property type="entry name" value="Nitrite/Sulfite reductase N-terminal domain-like"/>
    <property type="match status" value="2"/>
</dbReference>
<keyword evidence="9" id="KW-0411">Iron-sulfur</keyword>
<comment type="cofactor">
    <cofactor evidence="2">
        <name>[4Fe-4S] cluster</name>
        <dbReference type="ChEBI" id="CHEBI:49883"/>
    </cofactor>
</comment>
<dbReference type="Gene3D" id="3.30.413.10">
    <property type="entry name" value="Sulfite Reductase Hemoprotein, domain 1"/>
    <property type="match status" value="2"/>
</dbReference>
<evidence type="ECO:0000256" key="5">
    <source>
        <dbReference type="ARBA" id="ARBA00022617"/>
    </source>
</evidence>
<dbReference type="InterPro" id="IPR045854">
    <property type="entry name" value="NO2/SO3_Rdtase_4Fe4S_sf"/>
</dbReference>
<keyword evidence="7" id="KW-0560">Oxidoreductase</keyword>
<dbReference type="RefSeq" id="WP_211855475.1">
    <property type="nucleotide sequence ID" value="NZ_JAAGBB010000039.1"/>
</dbReference>
<dbReference type="Pfam" id="PF03460">
    <property type="entry name" value="NIR_SIR_ferr"/>
    <property type="match status" value="2"/>
</dbReference>
<evidence type="ECO:0000313" key="13">
    <source>
        <dbReference type="Proteomes" id="UP001196870"/>
    </source>
</evidence>
<dbReference type="EMBL" id="JAAGBB010000039">
    <property type="protein sequence ID" value="MBR0667697.1"/>
    <property type="molecule type" value="Genomic_DNA"/>
</dbReference>
<evidence type="ECO:0000256" key="7">
    <source>
        <dbReference type="ARBA" id="ARBA00023002"/>
    </source>
</evidence>
<dbReference type="InterPro" id="IPR045169">
    <property type="entry name" value="NO2/SO3_Rdtase_4Fe4S_prot"/>
</dbReference>
<comment type="similarity">
    <text evidence="3">Belongs to the nitrite and sulfite reductase 4Fe-4S domain family.</text>
</comment>
<gene>
    <name evidence="12" type="ORF">GXW71_25300</name>
</gene>
<feature type="domain" description="Nitrite/sulphite reductase 4Fe-4S" evidence="10">
    <location>
        <begin position="200"/>
        <end position="326"/>
    </location>
</feature>
<evidence type="ECO:0000313" key="12">
    <source>
        <dbReference type="EMBL" id="MBR0667697.1"/>
    </source>
</evidence>
<evidence type="ECO:0000256" key="8">
    <source>
        <dbReference type="ARBA" id="ARBA00023004"/>
    </source>
</evidence>
<dbReference type="SUPFAM" id="SSF56014">
    <property type="entry name" value="Nitrite and sulphite reductase 4Fe-4S domain-like"/>
    <property type="match status" value="2"/>
</dbReference>
<dbReference type="Pfam" id="PF01077">
    <property type="entry name" value="NIR_SIR"/>
    <property type="match status" value="1"/>
</dbReference>